<evidence type="ECO:0000256" key="1">
    <source>
        <dbReference type="ARBA" id="ARBA00022884"/>
    </source>
</evidence>
<evidence type="ECO:0000259" key="5">
    <source>
        <dbReference type="SMART" id="SM00363"/>
    </source>
</evidence>
<dbReference type="OrthoDB" id="9784736at2"/>
<evidence type="ECO:0000313" key="6">
    <source>
        <dbReference type="EMBL" id="PXA67062.1"/>
    </source>
</evidence>
<proteinExistence type="inferred from homology"/>
<dbReference type="InterPro" id="IPR004538">
    <property type="entry name" value="Hemolysin_A/TlyA"/>
</dbReference>
<keyword evidence="6" id="KW-0808">Transferase</keyword>
<dbReference type="SUPFAM" id="SSF55174">
    <property type="entry name" value="Alpha-L RNA-binding motif"/>
    <property type="match status" value="1"/>
</dbReference>
<evidence type="ECO:0000256" key="4">
    <source>
        <dbReference type="SAM" id="MobiDB-lite"/>
    </source>
</evidence>
<feature type="region of interest" description="Disordered" evidence="4">
    <location>
        <begin position="1"/>
        <end position="55"/>
    </location>
</feature>
<evidence type="ECO:0000313" key="7">
    <source>
        <dbReference type="Proteomes" id="UP000246722"/>
    </source>
</evidence>
<dbReference type="CDD" id="cd00165">
    <property type="entry name" value="S4"/>
    <property type="match status" value="1"/>
</dbReference>
<gene>
    <name evidence="6" type="ORF">CTB96_09740</name>
</gene>
<keyword evidence="1 3" id="KW-0694">RNA-binding</keyword>
<dbReference type="SUPFAM" id="SSF53335">
    <property type="entry name" value="S-adenosyl-L-methionine-dependent methyltransferases"/>
    <property type="match status" value="1"/>
</dbReference>
<dbReference type="Pfam" id="PF01479">
    <property type="entry name" value="S4"/>
    <property type="match status" value="1"/>
</dbReference>
<dbReference type="InterPro" id="IPR002877">
    <property type="entry name" value="RNA_MeTrfase_FtsJ_dom"/>
</dbReference>
<comment type="similarity">
    <text evidence="2">Belongs to the TlyA family.</text>
</comment>
<dbReference type="Gene3D" id="3.40.50.150">
    <property type="entry name" value="Vaccinia Virus protein VP39"/>
    <property type="match status" value="1"/>
</dbReference>
<dbReference type="Pfam" id="PF01728">
    <property type="entry name" value="FtsJ"/>
    <property type="match status" value="1"/>
</dbReference>
<dbReference type="GO" id="GO:0032259">
    <property type="term" value="P:methylation"/>
    <property type="evidence" value="ECO:0007669"/>
    <property type="project" value="UniProtKB-KW"/>
</dbReference>
<dbReference type="EMBL" id="QHLY01000012">
    <property type="protein sequence ID" value="PXA67062.1"/>
    <property type="molecule type" value="Genomic_DNA"/>
</dbReference>
<dbReference type="InterPro" id="IPR002942">
    <property type="entry name" value="S4_RNA-bd"/>
</dbReference>
<name>A0A317ZKL3_9MICO</name>
<reference evidence="6 7" key="1">
    <citation type="submission" date="2018-05" db="EMBL/GenBank/DDBJ databases">
        <title>Genetic diversity of glacier-inhabiting Cryobacterium bacteria in China and description of Cryobacterium mengkeensis sp. nov. and Arthrobacter glacialis sp. nov.</title>
        <authorList>
            <person name="Liu Q."/>
            <person name="Xin Y.-H."/>
        </authorList>
    </citation>
    <scope>NUCLEOTIDE SEQUENCE [LARGE SCALE GENOMIC DNA]</scope>
    <source>
        <strain evidence="6 7">SK-1</strain>
    </source>
</reference>
<dbReference type="GO" id="GO:0008168">
    <property type="term" value="F:methyltransferase activity"/>
    <property type="evidence" value="ECO:0007669"/>
    <property type="project" value="UniProtKB-KW"/>
</dbReference>
<dbReference type="PROSITE" id="PS50889">
    <property type="entry name" value="S4"/>
    <property type="match status" value="1"/>
</dbReference>
<protein>
    <submittedName>
        <fullName evidence="6">TlyA family rRNA (Cytidine-2'-O)-methyltransferase</fullName>
    </submittedName>
</protein>
<keyword evidence="7" id="KW-1185">Reference proteome</keyword>
<dbReference type="SMART" id="SM00363">
    <property type="entry name" value="S4"/>
    <property type="match status" value="1"/>
</dbReference>
<dbReference type="InterPro" id="IPR047048">
    <property type="entry name" value="TlyA"/>
</dbReference>
<organism evidence="6 7">
    <name type="scientific">Cryobacterium arcticum</name>
    <dbReference type="NCBI Taxonomy" id="670052"/>
    <lineage>
        <taxon>Bacteria</taxon>
        <taxon>Bacillati</taxon>
        <taxon>Actinomycetota</taxon>
        <taxon>Actinomycetes</taxon>
        <taxon>Micrococcales</taxon>
        <taxon>Microbacteriaceae</taxon>
        <taxon>Cryobacterium</taxon>
    </lineage>
</organism>
<feature type="domain" description="RNA-binding S4" evidence="5">
    <location>
        <begin position="52"/>
        <end position="116"/>
    </location>
</feature>
<evidence type="ECO:0000256" key="2">
    <source>
        <dbReference type="ARBA" id="ARBA00029460"/>
    </source>
</evidence>
<dbReference type="PANTHER" id="PTHR32319:SF0">
    <property type="entry name" value="BACTERIAL HEMOLYSIN-LIKE PROTEIN"/>
    <property type="match status" value="1"/>
</dbReference>
<sequence>MTTHSTPEPDPELGTQHEGTPEPRPSARQPTSVPISTPVPPVEPDETPTGDQRLDSALFDRGLVRSRTVAARLISEGLVTVDGTAVVKASAKVRANQVIAVAPTDHYVSRGAHKLVAALDAFDLPVAGRTAMDAGASTGGFSQVLLERGVGRVIAVDVGHGQLSPTIAADKRVTLVEGFNLRYATAETLVGASGVTDRPDLVVGDLSFISLTTVLPALVATAAEGADFVLLIKPQFEVGRSGIREGVVHNPGLRADAVAGVLWAGWDLGLKINGLIASPIAGAAGNREYLCWMRTETGTNPTEWIDRITALVGA</sequence>
<evidence type="ECO:0000256" key="3">
    <source>
        <dbReference type="PROSITE-ProRule" id="PRU00182"/>
    </source>
</evidence>
<accession>A0A317ZKL3</accession>
<keyword evidence="6" id="KW-0489">Methyltransferase</keyword>
<dbReference type="Gene3D" id="3.10.290.10">
    <property type="entry name" value="RNA-binding S4 domain"/>
    <property type="match status" value="1"/>
</dbReference>
<comment type="caution">
    <text evidence="6">The sequence shown here is derived from an EMBL/GenBank/DDBJ whole genome shotgun (WGS) entry which is preliminary data.</text>
</comment>
<dbReference type="NCBIfam" id="TIGR00478">
    <property type="entry name" value="tly"/>
    <property type="match status" value="1"/>
</dbReference>
<dbReference type="InterPro" id="IPR029063">
    <property type="entry name" value="SAM-dependent_MTases_sf"/>
</dbReference>
<dbReference type="Proteomes" id="UP000246722">
    <property type="component" value="Unassembled WGS sequence"/>
</dbReference>
<dbReference type="PANTHER" id="PTHR32319">
    <property type="entry name" value="BACTERIAL HEMOLYSIN-LIKE PROTEIN"/>
    <property type="match status" value="1"/>
</dbReference>
<dbReference type="RefSeq" id="WP_110126747.1">
    <property type="nucleotide sequence ID" value="NZ_QHLY01000012.1"/>
</dbReference>
<dbReference type="InterPro" id="IPR036986">
    <property type="entry name" value="S4_RNA-bd_sf"/>
</dbReference>
<dbReference type="AlphaFoldDB" id="A0A317ZKL3"/>
<dbReference type="GO" id="GO:0003723">
    <property type="term" value="F:RNA binding"/>
    <property type="evidence" value="ECO:0007669"/>
    <property type="project" value="UniProtKB-KW"/>
</dbReference>